<organism evidence="1 2">
    <name type="scientific">Actinopolymorpha pittospori</name>
    <dbReference type="NCBI Taxonomy" id="648752"/>
    <lineage>
        <taxon>Bacteria</taxon>
        <taxon>Bacillati</taxon>
        <taxon>Actinomycetota</taxon>
        <taxon>Actinomycetes</taxon>
        <taxon>Propionibacteriales</taxon>
        <taxon>Actinopolymorphaceae</taxon>
        <taxon>Actinopolymorpha</taxon>
    </lineage>
</organism>
<sequence>MFKANDDIDGYCQCLGTLGDCLRDDGRYAEALDQFLTMHDLADHEGSGMTPSIAALTRPSTLARVGECLGLLGRPTEAVTKLTEAISLMEELQLSGQQARSLEILAAVLVDEGRTDESRRAYERAAEVFEAIGDIEASSRCQDLATAAADTPKVS</sequence>
<dbReference type="InterPro" id="IPR011990">
    <property type="entry name" value="TPR-like_helical_dom_sf"/>
</dbReference>
<dbReference type="Proteomes" id="UP000638648">
    <property type="component" value="Unassembled WGS sequence"/>
</dbReference>
<dbReference type="InterPro" id="IPR019734">
    <property type="entry name" value="TPR_rpt"/>
</dbReference>
<dbReference type="EMBL" id="JADBEM010000001">
    <property type="protein sequence ID" value="MBE1606956.1"/>
    <property type="molecule type" value="Genomic_DNA"/>
</dbReference>
<evidence type="ECO:0000313" key="1">
    <source>
        <dbReference type="EMBL" id="MBE1606956.1"/>
    </source>
</evidence>
<gene>
    <name evidence="1" type="ORF">HEB94_003804</name>
</gene>
<dbReference type="Pfam" id="PF13424">
    <property type="entry name" value="TPR_12"/>
    <property type="match status" value="1"/>
</dbReference>
<comment type="caution">
    <text evidence="1">The sequence shown here is derived from an EMBL/GenBank/DDBJ whole genome shotgun (WGS) entry which is preliminary data.</text>
</comment>
<evidence type="ECO:0000313" key="2">
    <source>
        <dbReference type="Proteomes" id="UP000638648"/>
    </source>
</evidence>
<accession>A0A927MV47</accession>
<dbReference type="AlphaFoldDB" id="A0A927MV47"/>
<dbReference type="SUPFAM" id="SSF48452">
    <property type="entry name" value="TPR-like"/>
    <property type="match status" value="1"/>
</dbReference>
<dbReference type="Gene3D" id="1.25.40.10">
    <property type="entry name" value="Tetratricopeptide repeat domain"/>
    <property type="match status" value="1"/>
</dbReference>
<dbReference type="SMART" id="SM00028">
    <property type="entry name" value="TPR"/>
    <property type="match status" value="3"/>
</dbReference>
<protein>
    <submittedName>
        <fullName evidence="1">Tetratricopeptide (TPR) repeat protein</fullName>
    </submittedName>
</protein>
<keyword evidence="2" id="KW-1185">Reference proteome</keyword>
<proteinExistence type="predicted"/>
<name>A0A927MV47_9ACTN</name>
<reference evidence="1" key="1">
    <citation type="submission" date="2020-10" db="EMBL/GenBank/DDBJ databases">
        <title>Sequencing the genomes of 1000 actinobacteria strains.</title>
        <authorList>
            <person name="Klenk H.-P."/>
        </authorList>
    </citation>
    <scope>NUCLEOTIDE SEQUENCE</scope>
    <source>
        <strain evidence="1">DSM 45354</strain>
    </source>
</reference>